<dbReference type="InterPro" id="IPR036259">
    <property type="entry name" value="MFS_trans_sf"/>
</dbReference>
<evidence type="ECO:0000313" key="9">
    <source>
        <dbReference type="EMBL" id="UWP86691.1"/>
    </source>
</evidence>
<dbReference type="InterPro" id="IPR008969">
    <property type="entry name" value="CarboxyPept-like_regulatory"/>
</dbReference>
<organism evidence="9 10">
    <name type="scientific">Dactylosporangium fulvum</name>
    <dbReference type="NCBI Taxonomy" id="53359"/>
    <lineage>
        <taxon>Bacteria</taxon>
        <taxon>Bacillati</taxon>
        <taxon>Actinomycetota</taxon>
        <taxon>Actinomycetes</taxon>
        <taxon>Micromonosporales</taxon>
        <taxon>Micromonosporaceae</taxon>
        <taxon>Dactylosporangium</taxon>
    </lineage>
</organism>
<dbReference type="Gene3D" id="1.20.1250.20">
    <property type="entry name" value="MFS general substrate transporter like domains"/>
    <property type="match status" value="2"/>
</dbReference>
<keyword evidence="6 7" id="KW-0472">Membrane</keyword>
<keyword evidence="5 7" id="KW-1133">Transmembrane helix</keyword>
<gene>
    <name evidence="9" type="ORF">Dfulv_21610</name>
</gene>
<comment type="subcellular location">
    <subcellularLocation>
        <location evidence="1">Cell membrane</location>
        <topology evidence="1">Multi-pass membrane protein</topology>
    </subcellularLocation>
</comment>
<dbReference type="Pfam" id="PF07690">
    <property type="entry name" value="MFS_1"/>
    <property type="match status" value="1"/>
</dbReference>
<dbReference type="SUPFAM" id="SSF103473">
    <property type="entry name" value="MFS general substrate transporter"/>
    <property type="match status" value="1"/>
</dbReference>
<feature type="transmembrane region" description="Helical" evidence="7">
    <location>
        <begin position="343"/>
        <end position="361"/>
    </location>
</feature>
<keyword evidence="3" id="KW-1003">Cell membrane</keyword>
<dbReference type="PROSITE" id="PS50850">
    <property type="entry name" value="MFS"/>
    <property type="match status" value="1"/>
</dbReference>
<feature type="transmembrane region" description="Helical" evidence="7">
    <location>
        <begin position="271"/>
        <end position="291"/>
    </location>
</feature>
<feature type="transmembrane region" description="Helical" evidence="7">
    <location>
        <begin position="142"/>
        <end position="165"/>
    </location>
</feature>
<feature type="transmembrane region" description="Helical" evidence="7">
    <location>
        <begin position="229"/>
        <end position="251"/>
    </location>
</feature>
<feature type="transmembrane region" description="Helical" evidence="7">
    <location>
        <begin position="56"/>
        <end position="74"/>
    </location>
</feature>
<name>A0ABY5WBQ1_9ACTN</name>
<dbReference type="PANTHER" id="PTHR42718">
    <property type="entry name" value="MAJOR FACILITATOR SUPERFAMILY MULTIDRUG TRANSPORTER MFSC"/>
    <property type="match status" value="1"/>
</dbReference>
<evidence type="ECO:0000256" key="2">
    <source>
        <dbReference type="ARBA" id="ARBA00022448"/>
    </source>
</evidence>
<feature type="transmembrane region" description="Helical" evidence="7">
    <location>
        <begin position="204"/>
        <end position="223"/>
    </location>
</feature>
<dbReference type="RefSeq" id="WP_259866116.1">
    <property type="nucleotide sequence ID" value="NZ_BAAAST010000054.1"/>
</dbReference>
<dbReference type="SUPFAM" id="SSF49452">
    <property type="entry name" value="Starch-binding domain-like"/>
    <property type="match status" value="1"/>
</dbReference>
<feature type="transmembrane region" description="Helical" evidence="7">
    <location>
        <begin position="171"/>
        <end position="192"/>
    </location>
</feature>
<feature type="transmembrane region" description="Helical" evidence="7">
    <location>
        <begin position="311"/>
        <end position="331"/>
    </location>
</feature>
<evidence type="ECO:0000256" key="7">
    <source>
        <dbReference type="SAM" id="Phobius"/>
    </source>
</evidence>
<dbReference type="Proteomes" id="UP001059617">
    <property type="component" value="Chromosome"/>
</dbReference>
<proteinExistence type="predicted"/>
<reference evidence="9" key="2">
    <citation type="submission" date="2022-09" db="EMBL/GenBank/DDBJ databases">
        <title>Biosynthetic gene clusters of Dactylosporangioum fulvum.</title>
        <authorList>
            <person name="Caradec T."/>
        </authorList>
    </citation>
    <scope>NUCLEOTIDE SEQUENCE</scope>
    <source>
        <strain evidence="9">NRRL B-16292</strain>
    </source>
</reference>
<sequence length="668" mass="69454">MDRPTISGNDTAEKTRSAVAVGTLALCGTAVSLQQTLVLPVLPDFPRLLHTTPDNASWLITATLLAGAVATPTLSRLADMYGKKRMMLVALAVMIVGSALGAFSQTLPLIIAARALQGVGVALVPIGIAIMRDELPPRRLPLGVSLMSGTLAIGAGAGLPLAGLIVEHMNWHAVFWVSVAAGAVLFAAVALLVSESPVRTRGSFDFPGALLLSAAATALLLALSKGSHWGWLSYQTIVLAVLGLVLVAVWLPLELRVHNPLVDVRVAARRAVLLVNIASVLTGFAMFANMLTTTQLLQQPVRTGYGLGLDILHTGLWMAPISVVFGAMAPVSASVTRRFGPQTTLLAGAMIMAVSYAARVFFSHGLWQIVVGSTLVAAGTSMTFAAMPSLIMRAVPATETASANGLNSLLRSVGTSTSSAALAAVTTTAVVNVDGDALPSFGALATIFWIAAGASLVSALLMLPLFRTRRQDLEQSASTEYVPEAVVRGQVITGGGNTVRNAVVTLLTTSGQQVDWSQADSAGSFSLAIPGAGRYLIVTAAEGWAPQSRLATLHAGHEIEPIVLCERLTLAGEVSDAQGHIVGATVALTRLSGELVQAALTAVDGRYELPLPSSGRYVLTVVTPWAATEARAVTVWGAERVVDIRLRTSRDNGSAHPAPARQEATEAA</sequence>
<evidence type="ECO:0000256" key="1">
    <source>
        <dbReference type="ARBA" id="ARBA00004651"/>
    </source>
</evidence>
<feature type="transmembrane region" description="Helical" evidence="7">
    <location>
        <begin position="367"/>
        <end position="387"/>
    </location>
</feature>
<dbReference type="PANTHER" id="PTHR42718:SF46">
    <property type="entry name" value="BLR6921 PROTEIN"/>
    <property type="match status" value="1"/>
</dbReference>
<keyword evidence="4 7" id="KW-0812">Transmembrane</keyword>
<feature type="transmembrane region" description="Helical" evidence="7">
    <location>
        <begin position="443"/>
        <end position="466"/>
    </location>
</feature>
<evidence type="ECO:0000256" key="4">
    <source>
        <dbReference type="ARBA" id="ARBA00022692"/>
    </source>
</evidence>
<protein>
    <submittedName>
        <fullName evidence="9">MFS transporter</fullName>
    </submittedName>
</protein>
<keyword evidence="10" id="KW-1185">Reference proteome</keyword>
<accession>A0ABY5WBQ1</accession>
<evidence type="ECO:0000256" key="5">
    <source>
        <dbReference type="ARBA" id="ARBA00022989"/>
    </source>
</evidence>
<feature type="transmembrane region" description="Helical" evidence="7">
    <location>
        <begin position="408"/>
        <end position="431"/>
    </location>
</feature>
<evidence type="ECO:0000256" key="6">
    <source>
        <dbReference type="ARBA" id="ARBA00023136"/>
    </source>
</evidence>
<evidence type="ECO:0000256" key="3">
    <source>
        <dbReference type="ARBA" id="ARBA00022475"/>
    </source>
</evidence>
<dbReference type="InterPro" id="IPR020846">
    <property type="entry name" value="MFS_dom"/>
</dbReference>
<dbReference type="SUPFAM" id="SSF49464">
    <property type="entry name" value="Carboxypeptidase regulatory domain-like"/>
    <property type="match status" value="1"/>
</dbReference>
<dbReference type="InterPro" id="IPR013784">
    <property type="entry name" value="Carb-bd-like_fold"/>
</dbReference>
<dbReference type="EMBL" id="CP073720">
    <property type="protein sequence ID" value="UWP86691.1"/>
    <property type="molecule type" value="Genomic_DNA"/>
</dbReference>
<evidence type="ECO:0000259" key="8">
    <source>
        <dbReference type="PROSITE" id="PS50850"/>
    </source>
</evidence>
<reference evidence="9" key="1">
    <citation type="submission" date="2021-04" db="EMBL/GenBank/DDBJ databases">
        <authorList>
            <person name="Hartkoorn R.C."/>
            <person name="Beaudoing E."/>
            <person name="Hot D."/>
        </authorList>
    </citation>
    <scope>NUCLEOTIDE SEQUENCE</scope>
    <source>
        <strain evidence="9">NRRL B-16292</strain>
    </source>
</reference>
<dbReference type="Pfam" id="PF13620">
    <property type="entry name" value="CarboxypepD_reg"/>
    <property type="match status" value="2"/>
</dbReference>
<feature type="domain" description="Major facilitator superfamily (MFS) profile" evidence="8">
    <location>
        <begin position="20"/>
        <end position="470"/>
    </location>
</feature>
<feature type="transmembrane region" description="Helical" evidence="7">
    <location>
        <begin position="86"/>
        <end position="103"/>
    </location>
</feature>
<dbReference type="CDD" id="cd17504">
    <property type="entry name" value="MFS_MMR_MDR_like"/>
    <property type="match status" value="1"/>
</dbReference>
<evidence type="ECO:0000313" key="10">
    <source>
        <dbReference type="Proteomes" id="UP001059617"/>
    </source>
</evidence>
<feature type="transmembrane region" description="Helical" evidence="7">
    <location>
        <begin position="109"/>
        <end position="130"/>
    </location>
</feature>
<dbReference type="InterPro" id="IPR011701">
    <property type="entry name" value="MFS"/>
</dbReference>
<keyword evidence="2" id="KW-0813">Transport</keyword>